<keyword evidence="7" id="KW-1185">Reference proteome</keyword>
<dbReference type="EMBL" id="JH599879">
    <property type="status" value="NOT_ANNOTATED_CDS"/>
    <property type="molecule type" value="Genomic_DNA"/>
</dbReference>
<protein>
    <recommendedName>
        <fullName evidence="8">Pyrroline-5-carboxylate reductase</fullName>
    </recommendedName>
</protein>
<dbReference type="GO" id="GO:0055129">
    <property type="term" value="P:L-proline biosynthetic process"/>
    <property type="evidence" value="ECO:0007669"/>
    <property type="project" value="TreeGrafter"/>
</dbReference>
<organism evidence="6 7">
    <name type="scientific">Hyaloperonospora arabidopsidis (strain Emoy2)</name>
    <name type="common">Downy mildew agent</name>
    <name type="synonym">Peronospora arabidopsidis</name>
    <dbReference type="NCBI Taxonomy" id="559515"/>
    <lineage>
        <taxon>Eukaryota</taxon>
        <taxon>Sar</taxon>
        <taxon>Stramenopiles</taxon>
        <taxon>Oomycota</taxon>
        <taxon>Peronosporomycetes</taxon>
        <taxon>Peronosporales</taxon>
        <taxon>Peronosporaceae</taxon>
        <taxon>Hyaloperonospora</taxon>
    </lineage>
</organism>
<dbReference type="GO" id="GO:0004735">
    <property type="term" value="F:pyrroline-5-carboxylate reductase activity"/>
    <property type="evidence" value="ECO:0007669"/>
    <property type="project" value="InterPro"/>
</dbReference>
<feature type="domain" description="Pyrroline-5-carboxylate reductase catalytic N-terminal" evidence="4">
    <location>
        <begin position="51"/>
        <end position="125"/>
    </location>
</feature>
<dbReference type="PANTHER" id="PTHR11645">
    <property type="entry name" value="PYRROLINE-5-CARBOXYLATE REDUCTASE"/>
    <property type="match status" value="1"/>
</dbReference>
<evidence type="ECO:0000313" key="6">
    <source>
        <dbReference type="EnsemblProtists" id="HpaP814501"/>
    </source>
</evidence>
<dbReference type="EnsemblProtists" id="HpaT814501">
    <property type="protein sequence ID" value="HpaP814501"/>
    <property type="gene ID" value="HpaG814501"/>
</dbReference>
<dbReference type="AlphaFoldDB" id="M4C5X2"/>
<dbReference type="PANTHER" id="PTHR11645:SF66">
    <property type="entry name" value="PYRROLINE-5-CARBOXYLATE REDUCTASE"/>
    <property type="match status" value="1"/>
</dbReference>
<dbReference type="InterPro" id="IPR036291">
    <property type="entry name" value="NAD(P)-bd_dom_sf"/>
</dbReference>
<dbReference type="SUPFAM" id="SSF51735">
    <property type="entry name" value="NAD(P)-binding Rossmann-fold domains"/>
    <property type="match status" value="1"/>
</dbReference>
<comment type="similarity">
    <text evidence="1">Belongs to the pyrroline-5-carboxylate reductase family.</text>
</comment>
<dbReference type="FunFam" id="1.10.3730.10:FF:000001">
    <property type="entry name" value="Pyrroline-5-carboxylate reductase"/>
    <property type="match status" value="1"/>
</dbReference>
<dbReference type="Gene3D" id="3.40.50.720">
    <property type="entry name" value="NAD(P)-binding Rossmann-like Domain"/>
    <property type="match status" value="1"/>
</dbReference>
<dbReference type="HAMAP" id="MF_01925">
    <property type="entry name" value="P5C_reductase"/>
    <property type="match status" value="1"/>
</dbReference>
<dbReference type="Pfam" id="PF03807">
    <property type="entry name" value="F420_oxidored"/>
    <property type="match status" value="1"/>
</dbReference>
<dbReference type="SUPFAM" id="SSF48179">
    <property type="entry name" value="6-phosphogluconate dehydrogenase C-terminal domain-like"/>
    <property type="match status" value="1"/>
</dbReference>
<dbReference type="eggNOG" id="KOG3124">
    <property type="taxonomic scope" value="Eukaryota"/>
</dbReference>
<reference evidence="6" key="2">
    <citation type="submission" date="2015-06" db="UniProtKB">
        <authorList>
            <consortium name="EnsemblProtists"/>
        </authorList>
    </citation>
    <scope>IDENTIFICATION</scope>
    <source>
        <strain evidence="6">Emoy2</strain>
    </source>
</reference>
<dbReference type="STRING" id="559515.M4C5X2"/>
<evidence type="ECO:0000259" key="4">
    <source>
        <dbReference type="Pfam" id="PF03807"/>
    </source>
</evidence>
<dbReference type="InParanoid" id="M4C5X2"/>
<reference evidence="7" key="1">
    <citation type="journal article" date="2010" name="Science">
        <title>Signatures of adaptation to obligate biotrophy in the Hyaloperonospora arabidopsidis genome.</title>
        <authorList>
            <person name="Baxter L."/>
            <person name="Tripathy S."/>
            <person name="Ishaque N."/>
            <person name="Boot N."/>
            <person name="Cabral A."/>
            <person name="Kemen E."/>
            <person name="Thines M."/>
            <person name="Ah-Fong A."/>
            <person name="Anderson R."/>
            <person name="Badejoko W."/>
            <person name="Bittner-Eddy P."/>
            <person name="Boore J.L."/>
            <person name="Chibucos M.C."/>
            <person name="Coates M."/>
            <person name="Dehal P."/>
            <person name="Delehaunty K."/>
            <person name="Dong S."/>
            <person name="Downton P."/>
            <person name="Dumas B."/>
            <person name="Fabro G."/>
            <person name="Fronick C."/>
            <person name="Fuerstenberg S.I."/>
            <person name="Fulton L."/>
            <person name="Gaulin E."/>
            <person name="Govers F."/>
            <person name="Hughes L."/>
            <person name="Humphray S."/>
            <person name="Jiang R.H."/>
            <person name="Judelson H."/>
            <person name="Kamoun S."/>
            <person name="Kyung K."/>
            <person name="Meijer H."/>
            <person name="Minx P."/>
            <person name="Morris P."/>
            <person name="Nelson J."/>
            <person name="Phuntumart V."/>
            <person name="Qutob D."/>
            <person name="Rehmany A."/>
            <person name="Rougon-Cardoso A."/>
            <person name="Ryden P."/>
            <person name="Torto-Alalibo T."/>
            <person name="Studholme D."/>
            <person name="Wang Y."/>
            <person name="Win J."/>
            <person name="Wood J."/>
            <person name="Clifton S.W."/>
            <person name="Rogers J."/>
            <person name="Van den Ackerveken G."/>
            <person name="Jones J.D."/>
            <person name="McDowell J.M."/>
            <person name="Beynon J."/>
            <person name="Tyler B.M."/>
        </authorList>
    </citation>
    <scope>NUCLEOTIDE SEQUENCE [LARGE SCALE GENOMIC DNA]</scope>
    <source>
        <strain evidence="7">Emoy2</strain>
    </source>
</reference>
<evidence type="ECO:0000259" key="5">
    <source>
        <dbReference type="Pfam" id="PF14748"/>
    </source>
</evidence>
<dbReference type="FunCoup" id="M4C5X2">
    <property type="interactions" value="145"/>
</dbReference>
<dbReference type="InterPro" id="IPR029036">
    <property type="entry name" value="P5CR_dimer"/>
</dbReference>
<evidence type="ECO:0008006" key="8">
    <source>
        <dbReference type="Google" id="ProtNLM"/>
    </source>
</evidence>
<sequence length="358" mass="38423">MLRPAVTRHVFRPSVAAALFTTGNNWSTRVRNNQQKSSADAVKSEALELRRLAVIGGGNMAEAMITGVLSHGLIPSSKVVVSDPNPSMRTKYAPLNVETHTRNSSAVKGADVILVAVKPQVVDDIERTRSRVCSLFSLCPSLLPECVVHGVYSSVKVLRAVKASMDPGALLISVVAGQSIKQLQTILGQDSHIIRTMPNTPAMIGEGTTVWAQSAEVTSVQHELTKQILGSFGIEVFVDDENALDMATALSGSGPAYFFLVAEAMIDTGVHMGFSRPVATKLVQQTMLGSAMYMQAEDAHPVELRNNITSPGGTTAAGLYRAEKNGFRAVIADAIWAAYERCLELGSPEPVQRQRPRS</sequence>
<evidence type="ECO:0000313" key="7">
    <source>
        <dbReference type="Proteomes" id="UP000011713"/>
    </source>
</evidence>
<dbReference type="Pfam" id="PF14748">
    <property type="entry name" value="P5CR_dimer"/>
    <property type="match status" value="1"/>
</dbReference>
<dbReference type="Gene3D" id="1.10.3730.10">
    <property type="entry name" value="ProC C-terminal domain-like"/>
    <property type="match status" value="1"/>
</dbReference>
<evidence type="ECO:0000256" key="1">
    <source>
        <dbReference type="ARBA" id="ARBA00005525"/>
    </source>
</evidence>
<name>M4C5X2_HYAAE</name>
<proteinExistence type="inferred from homology"/>
<evidence type="ECO:0000256" key="3">
    <source>
        <dbReference type="ARBA" id="ARBA00023002"/>
    </source>
</evidence>
<evidence type="ECO:0000256" key="2">
    <source>
        <dbReference type="ARBA" id="ARBA00022857"/>
    </source>
</evidence>
<dbReference type="NCBIfam" id="TIGR00112">
    <property type="entry name" value="proC"/>
    <property type="match status" value="1"/>
</dbReference>
<dbReference type="Proteomes" id="UP000011713">
    <property type="component" value="Unassembled WGS sequence"/>
</dbReference>
<keyword evidence="3" id="KW-0560">Oxidoreductase</keyword>
<dbReference type="InterPro" id="IPR000304">
    <property type="entry name" value="Pyrroline-COOH_reductase"/>
</dbReference>
<feature type="domain" description="Pyrroline-5-carboxylate reductase dimerisation" evidence="5">
    <location>
        <begin position="241"/>
        <end position="345"/>
    </location>
</feature>
<dbReference type="InterPro" id="IPR028939">
    <property type="entry name" value="P5C_Rdtase_cat_N"/>
</dbReference>
<keyword evidence="2" id="KW-0521">NADP</keyword>
<dbReference type="OMA" id="AKQTCLG"/>
<dbReference type="VEuPathDB" id="FungiDB:HpaG814501"/>
<dbReference type="InterPro" id="IPR008927">
    <property type="entry name" value="6-PGluconate_DH-like_C_sf"/>
</dbReference>
<dbReference type="HOGENOM" id="CLU_042344_0_0_1"/>
<accession>M4C5X2</accession>